<sequence length="322" mass="33901">MSLPISVEIDASRTEENLADSRRSGTSQKNHPLGPGAHGDRLRAAKAALAAAETKQGLRAVTRAQDREFLAPGNSQHALNQSNSVDVSEEYPSAGRVMTREDRIPIPVHPTLTALFPNGLHRGAITVAHGSTHTALALLVQHTQAGGWAGIVGAPELNYSAAHDLGVDLSKLLVVPHPADHTPQIIATLIDGTDLILLGPHTILTPAEQRTLAARAKERGTHIITGRPWPGARTYVDTTREQWAGTKNGLGRLTSCTYNVDAANKYGNTTATLTTHNGRFVGANANASGSSTSIGSAATDPTPGISHAPKLTLHTTPLEHVI</sequence>
<dbReference type="RefSeq" id="WP_377464937.1">
    <property type="nucleotide sequence ID" value="NZ_JBHUOP010000001.1"/>
</dbReference>
<feature type="compositionally biased region" description="Low complexity" evidence="1">
    <location>
        <begin position="287"/>
        <end position="299"/>
    </location>
</feature>
<organism evidence="2 3">
    <name type="scientific">Populibacterium corticicola</name>
    <dbReference type="NCBI Taxonomy" id="1812826"/>
    <lineage>
        <taxon>Bacteria</taxon>
        <taxon>Bacillati</taxon>
        <taxon>Actinomycetota</taxon>
        <taxon>Actinomycetes</taxon>
        <taxon>Micrococcales</taxon>
        <taxon>Jonesiaceae</taxon>
        <taxon>Populibacterium</taxon>
    </lineage>
</organism>
<evidence type="ECO:0000313" key="3">
    <source>
        <dbReference type="Proteomes" id="UP001597391"/>
    </source>
</evidence>
<gene>
    <name evidence="2" type="ORF">ACFSYH_02630</name>
</gene>
<protein>
    <submittedName>
        <fullName evidence="2">Uncharacterized protein</fullName>
    </submittedName>
</protein>
<keyword evidence="3" id="KW-1185">Reference proteome</keyword>
<evidence type="ECO:0000256" key="1">
    <source>
        <dbReference type="SAM" id="MobiDB-lite"/>
    </source>
</evidence>
<evidence type="ECO:0000313" key="2">
    <source>
        <dbReference type="EMBL" id="MFD2839462.1"/>
    </source>
</evidence>
<dbReference type="Proteomes" id="UP001597391">
    <property type="component" value="Unassembled WGS sequence"/>
</dbReference>
<name>A0ABW5XC96_9MICO</name>
<accession>A0ABW5XC96</accession>
<feature type="region of interest" description="Disordered" evidence="1">
    <location>
        <begin position="1"/>
        <end position="40"/>
    </location>
</feature>
<proteinExistence type="predicted"/>
<comment type="caution">
    <text evidence="2">The sequence shown here is derived from an EMBL/GenBank/DDBJ whole genome shotgun (WGS) entry which is preliminary data.</text>
</comment>
<feature type="compositionally biased region" description="Basic and acidic residues" evidence="1">
    <location>
        <begin position="10"/>
        <end position="23"/>
    </location>
</feature>
<feature type="region of interest" description="Disordered" evidence="1">
    <location>
        <begin position="287"/>
        <end position="322"/>
    </location>
</feature>
<reference evidence="3" key="1">
    <citation type="journal article" date="2019" name="Int. J. Syst. Evol. Microbiol.">
        <title>The Global Catalogue of Microorganisms (GCM) 10K type strain sequencing project: providing services to taxonomists for standard genome sequencing and annotation.</title>
        <authorList>
            <consortium name="The Broad Institute Genomics Platform"/>
            <consortium name="The Broad Institute Genome Sequencing Center for Infectious Disease"/>
            <person name="Wu L."/>
            <person name="Ma J."/>
        </authorList>
    </citation>
    <scope>NUCLEOTIDE SEQUENCE [LARGE SCALE GENOMIC DNA]</scope>
    <source>
        <strain evidence="3">KCTC 33576</strain>
    </source>
</reference>
<dbReference type="EMBL" id="JBHUOP010000001">
    <property type="protein sequence ID" value="MFD2839462.1"/>
    <property type="molecule type" value="Genomic_DNA"/>
</dbReference>